<name>A0A928Z1Z2_9CYAN</name>
<evidence type="ECO:0000256" key="3">
    <source>
        <dbReference type="ARBA" id="ARBA00022692"/>
    </source>
</evidence>
<evidence type="ECO:0000256" key="5">
    <source>
        <dbReference type="ARBA" id="ARBA00023136"/>
    </source>
</evidence>
<dbReference type="Proteomes" id="UP000625316">
    <property type="component" value="Unassembled WGS sequence"/>
</dbReference>
<dbReference type="SUPFAM" id="SSF50182">
    <property type="entry name" value="Sm-like ribonucleoproteins"/>
    <property type="match status" value="1"/>
</dbReference>
<dbReference type="AlphaFoldDB" id="A0A928Z1Z2"/>
<dbReference type="Pfam" id="PF00924">
    <property type="entry name" value="MS_channel_2nd"/>
    <property type="match status" value="1"/>
</dbReference>
<dbReference type="Gene3D" id="2.60.120.10">
    <property type="entry name" value="Jelly Rolls"/>
    <property type="match status" value="1"/>
</dbReference>
<dbReference type="InterPro" id="IPR023408">
    <property type="entry name" value="MscS_beta-dom_sf"/>
</dbReference>
<dbReference type="InterPro" id="IPR000595">
    <property type="entry name" value="cNMP-bd_dom"/>
</dbReference>
<dbReference type="Gene3D" id="2.30.30.60">
    <property type="match status" value="1"/>
</dbReference>
<evidence type="ECO:0000256" key="2">
    <source>
        <dbReference type="ARBA" id="ARBA00008017"/>
    </source>
</evidence>
<dbReference type="SUPFAM" id="SSF51206">
    <property type="entry name" value="cAMP-binding domain-like"/>
    <property type="match status" value="1"/>
</dbReference>
<dbReference type="InterPro" id="IPR010920">
    <property type="entry name" value="LSM_dom_sf"/>
</dbReference>
<proteinExistence type="inferred from homology"/>
<keyword evidence="3 6" id="KW-0812">Transmembrane</keyword>
<dbReference type="InterPro" id="IPR006685">
    <property type="entry name" value="MscS_channel_2nd"/>
</dbReference>
<comment type="caution">
    <text evidence="8">The sequence shown here is derived from an EMBL/GenBank/DDBJ whole genome shotgun (WGS) entry which is preliminary data.</text>
</comment>
<dbReference type="InterPro" id="IPR045275">
    <property type="entry name" value="MscS_archaea/bacteria_type"/>
</dbReference>
<protein>
    <submittedName>
        <fullName evidence="8">Mechanosensitive ion channel</fullName>
    </submittedName>
</protein>
<dbReference type="SMART" id="SM00100">
    <property type="entry name" value="cNMP"/>
    <property type="match status" value="1"/>
</dbReference>
<dbReference type="Gene3D" id="3.30.70.100">
    <property type="match status" value="1"/>
</dbReference>
<dbReference type="CDD" id="cd00038">
    <property type="entry name" value="CAP_ED"/>
    <property type="match status" value="1"/>
</dbReference>
<keyword evidence="9" id="KW-1185">Reference proteome</keyword>
<organism evidence="8 9">
    <name type="scientific">Romeriopsis navalis LEGE 11480</name>
    <dbReference type="NCBI Taxonomy" id="2777977"/>
    <lineage>
        <taxon>Bacteria</taxon>
        <taxon>Bacillati</taxon>
        <taxon>Cyanobacteriota</taxon>
        <taxon>Cyanophyceae</taxon>
        <taxon>Leptolyngbyales</taxon>
        <taxon>Leptolyngbyaceae</taxon>
        <taxon>Romeriopsis</taxon>
        <taxon>Romeriopsis navalis</taxon>
    </lineage>
</organism>
<evidence type="ECO:0000256" key="4">
    <source>
        <dbReference type="ARBA" id="ARBA00022989"/>
    </source>
</evidence>
<dbReference type="EMBL" id="JADEXQ010000023">
    <property type="protein sequence ID" value="MBE9029851.1"/>
    <property type="molecule type" value="Genomic_DNA"/>
</dbReference>
<dbReference type="Gene3D" id="1.10.287.1260">
    <property type="match status" value="1"/>
</dbReference>
<evidence type="ECO:0000259" key="7">
    <source>
        <dbReference type="PROSITE" id="PS50042"/>
    </source>
</evidence>
<evidence type="ECO:0000313" key="9">
    <source>
        <dbReference type="Proteomes" id="UP000625316"/>
    </source>
</evidence>
<evidence type="ECO:0000256" key="1">
    <source>
        <dbReference type="ARBA" id="ARBA00004127"/>
    </source>
</evidence>
<gene>
    <name evidence="8" type="ORF">IQ266_08930</name>
</gene>
<keyword evidence="5 6" id="KW-0472">Membrane</keyword>
<dbReference type="InterPro" id="IPR018490">
    <property type="entry name" value="cNMP-bd_dom_sf"/>
</dbReference>
<dbReference type="PROSITE" id="PS50042">
    <property type="entry name" value="CNMP_BINDING_3"/>
    <property type="match status" value="1"/>
</dbReference>
<sequence length="500" mass="55766">MAIYPIVSRGLRRMFSSSWLTWSIILVVALPLGLILLGELRLRLHRRGSPFAPSVQALRNRLLPLLAAFLFLNHVLQLVPENLLVKLTGTLLWIGAIDVVLSFVNVLIFEGQKGATWRKQVPKLLIELCRLVLVLLGIGFVLSQVWGADLAGLAAALGVSSIVLGLALQDTLGSIMSGIALLFERPFNVGDWIKVEKVEGHVLDINWRAVRLLTRDHEVLTIPHKVMGSGIICNYSQPDRRHVQMFEIDFASEDPPNLIKQVILKTALSTEGILNKPEPMIWAKEYNDYRAVYIVKYWISDYQYAPPIMDRLKTRIWYASQRSGLKETIPIHRLVKLDNLPGEAGVSPDAFTESLKTNPVFLPAVKHSNLAQLSTGITLHSYGVGEPVFEEGEVPGFLYMIITGSVLLTIRDASDQPREVARLSNGDFFGEMALFSDEPSPFAVKVVDDLQIIALSADLVNQMIENTPSLAREIGQIIDKRRRRIAEVQKQYAAATTRVS</sequence>
<feature type="domain" description="Cyclic nucleotide-binding" evidence="7">
    <location>
        <begin position="361"/>
        <end position="481"/>
    </location>
</feature>
<comment type="subcellular location">
    <subcellularLocation>
        <location evidence="1">Endomembrane system</location>
        <topology evidence="1">Multi-pass membrane protein</topology>
    </subcellularLocation>
</comment>
<dbReference type="Pfam" id="PF21082">
    <property type="entry name" value="MS_channel_3rd"/>
    <property type="match status" value="1"/>
</dbReference>
<keyword evidence="4 6" id="KW-1133">Transmembrane helix</keyword>
<feature type="transmembrane region" description="Helical" evidence="6">
    <location>
        <begin position="62"/>
        <end position="79"/>
    </location>
</feature>
<dbReference type="PANTHER" id="PTHR30221">
    <property type="entry name" value="SMALL-CONDUCTANCE MECHANOSENSITIVE CHANNEL"/>
    <property type="match status" value="1"/>
</dbReference>
<dbReference type="GO" id="GO:0012505">
    <property type="term" value="C:endomembrane system"/>
    <property type="evidence" value="ECO:0007669"/>
    <property type="project" value="UniProtKB-SubCell"/>
</dbReference>
<evidence type="ECO:0000256" key="6">
    <source>
        <dbReference type="SAM" id="Phobius"/>
    </source>
</evidence>
<dbReference type="InterPro" id="IPR049278">
    <property type="entry name" value="MS_channel_C"/>
</dbReference>
<feature type="transmembrane region" description="Helical" evidence="6">
    <location>
        <begin position="121"/>
        <end position="142"/>
    </location>
</feature>
<dbReference type="InterPro" id="IPR014710">
    <property type="entry name" value="RmlC-like_jellyroll"/>
</dbReference>
<evidence type="ECO:0000313" key="8">
    <source>
        <dbReference type="EMBL" id="MBE9029851.1"/>
    </source>
</evidence>
<dbReference type="GO" id="GO:0008381">
    <property type="term" value="F:mechanosensitive monoatomic ion channel activity"/>
    <property type="evidence" value="ECO:0007669"/>
    <property type="project" value="InterPro"/>
</dbReference>
<dbReference type="GO" id="GO:0016020">
    <property type="term" value="C:membrane"/>
    <property type="evidence" value="ECO:0007669"/>
    <property type="project" value="InterPro"/>
</dbReference>
<dbReference type="Pfam" id="PF00027">
    <property type="entry name" value="cNMP_binding"/>
    <property type="match status" value="1"/>
</dbReference>
<feature type="transmembrane region" description="Helical" evidence="6">
    <location>
        <begin position="91"/>
        <end position="109"/>
    </location>
</feature>
<accession>A0A928Z1Z2</accession>
<comment type="similarity">
    <text evidence="2">Belongs to the MscS (TC 1.A.23) family.</text>
</comment>
<feature type="transmembrane region" description="Helical" evidence="6">
    <location>
        <begin position="20"/>
        <end position="42"/>
    </location>
</feature>
<dbReference type="PANTHER" id="PTHR30221:SF1">
    <property type="entry name" value="SMALL-CONDUCTANCE MECHANOSENSITIVE CHANNEL"/>
    <property type="match status" value="1"/>
</dbReference>
<reference evidence="8" key="1">
    <citation type="submission" date="2020-10" db="EMBL/GenBank/DDBJ databases">
        <authorList>
            <person name="Castelo-Branco R."/>
            <person name="Eusebio N."/>
            <person name="Adriana R."/>
            <person name="Vieira A."/>
            <person name="Brugerolle De Fraissinette N."/>
            <person name="Rezende De Castro R."/>
            <person name="Schneider M.P."/>
            <person name="Vasconcelos V."/>
            <person name="Leao P.N."/>
        </authorList>
    </citation>
    <scope>NUCLEOTIDE SEQUENCE</scope>
    <source>
        <strain evidence="8">LEGE 11480</strain>
    </source>
</reference>